<evidence type="ECO:0000259" key="8">
    <source>
        <dbReference type="Pfam" id="PF13515"/>
    </source>
</evidence>
<comment type="similarity">
    <text evidence="6">Belongs to the YccS/YhfK family.</text>
</comment>
<keyword evidence="2" id="KW-1003">Cell membrane</keyword>
<proteinExistence type="inferred from homology"/>
<dbReference type="EMBL" id="JACGXL010000003">
    <property type="protein sequence ID" value="MBA8887917.1"/>
    <property type="molecule type" value="Genomic_DNA"/>
</dbReference>
<dbReference type="AlphaFoldDB" id="A0A839ETU6"/>
<feature type="domain" description="Integral membrane bound transporter" evidence="8">
    <location>
        <begin position="382"/>
        <end position="506"/>
    </location>
</feature>
<evidence type="ECO:0000256" key="7">
    <source>
        <dbReference type="SAM" id="Phobius"/>
    </source>
</evidence>
<keyword evidence="4 7" id="KW-1133">Transmembrane helix</keyword>
<accession>A0A839ETU6</accession>
<sequence>MLRSLIEIKPRDVPVRVALRNAAAVVLPLAAGIASGHVEAGLGIAAGALNTMFTDQPGPYRLRMQRMLLTAFAAGLSAFLGSLIGPHTFLLVLASLVWGVGGGLLVALGPDAARAGLTSMILLVITAAQPRSLAGALAAGGLIVAGGMLQTLFAIAAWPLQRYRPERHALAEICRQLAASARRLPDRAQAPPVTQALIDVEHMLHGEHRARGQIMETFRVLAELVERIRLELLALVDLRVDLADHDASATLGRTLEYAARTLEALAAALDRGTSPLAGAAAMEGLEATLDALAQLRDRAAHPPRELVIALARAQGLAGQLRAMLRNANFAGSRGELRAQIAEAQLPRALRPRSWLATLRANVALSSVAFRHALRCGTCLALAVAAERIGGLEHGYWIPMTIAIVLKPDFAGTFQFGLLRVAGTLLGLVLTTALVHYAFVGPWQELVLLGALCVGFRMLVTVHYGLGVMMLTGVVVILLAFGGIAPGETMVARGIATAIGSAVALLAYAAWPTWERRRVRPALATMLDAYRGYFATLLQDDVAAHVATRTLARSARTNAEASIARLRGEPRPDRRLLAFADGLFANANRFVRACMSFEAVLQDARELPERDALAAFAGRIAASLQALAGALRDDAVVAPADLRTEERAFAARLDAAVGERDAGVAAEVVEAFDRMTDSIDTLAHLILQADRNLRRTA</sequence>
<evidence type="ECO:0000256" key="3">
    <source>
        <dbReference type="ARBA" id="ARBA00022692"/>
    </source>
</evidence>
<dbReference type="InterPro" id="IPR049453">
    <property type="entry name" value="Memb_transporter_dom"/>
</dbReference>
<feature type="transmembrane region" description="Helical" evidence="7">
    <location>
        <begin position="416"/>
        <end position="436"/>
    </location>
</feature>
<evidence type="ECO:0000313" key="10">
    <source>
        <dbReference type="Proteomes" id="UP000550401"/>
    </source>
</evidence>
<dbReference type="GO" id="GO:0005886">
    <property type="term" value="C:plasma membrane"/>
    <property type="evidence" value="ECO:0007669"/>
    <property type="project" value="UniProtKB-SubCell"/>
</dbReference>
<comment type="subcellular location">
    <subcellularLocation>
        <location evidence="1">Cell membrane</location>
        <topology evidence="1">Multi-pass membrane protein</topology>
    </subcellularLocation>
</comment>
<evidence type="ECO:0000256" key="2">
    <source>
        <dbReference type="ARBA" id="ARBA00022475"/>
    </source>
</evidence>
<dbReference type="RefSeq" id="WP_182530997.1">
    <property type="nucleotide sequence ID" value="NZ_JACGXL010000003.1"/>
</dbReference>
<keyword evidence="3 7" id="KW-0812">Transmembrane</keyword>
<dbReference type="PANTHER" id="PTHR30509">
    <property type="entry name" value="P-HYDROXYBENZOIC ACID EFFLUX PUMP SUBUNIT-RELATED"/>
    <property type="match status" value="1"/>
</dbReference>
<keyword evidence="10" id="KW-1185">Reference proteome</keyword>
<reference evidence="9 10" key="1">
    <citation type="submission" date="2020-07" db="EMBL/GenBank/DDBJ databases">
        <title>Genomic Encyclopedia of Type Strains, Phase IV (KMG-V): Genome sequencing to study the core and pangenomes of soil and plant-associated prokaryotes.</title>
        <authorList>
            <person name="Whitman W."/>
        </authorList>
    </citation>
    <scope>NUCLEOTIDE SEQUENCE [LARGE SCALE GENOMIC DNA]</scope>
    <source>
        <strain evidence="9 10">RH2WT43</strain>
    </source>
</reference>
<feature type="transmembrane region" description="Helical" evidence="7">
    <location>
        <begin position="490"/>
        <end position="510"/>
    </location>
</feature>
<evidence type="ECO:0000256" key="1">
    <source>
        <dbReference type="ARBA" id="ARBA00004651"/>
    </source>
</evidence>
<feature type="transmembrane region" description="Helical" evidence="7">
    <location>
        <begin position="90"/>
        <end position="108"/>
    </location>
</feature>
<feature type="transmembrane region" description="Helical" evidence="7">
    <location>
        <begin position="466"/>
        <end position="484"/>
    </location>
</feature>
<evidence type="ECO:0000313" key="9">
    <source>
        <dbReference type="EMBL" id="MBA8887917.1"/>
    </source>
</evidence>
<name>A0A839ETU6_9GAMM</name>
<dbReference type="PANTHER" id="PTHR30509:SF8">
    <property type="entry name" value="INNER MEMBRANE PROTEIN YCCS"/>
    <property type="match status" value="1"/>
</dbReference>
<protein>
    <submittedName>
        <fullName evidence="9">Putative membrane protein YccC</fullName>
    </submittedName>
</protein>
<comment type="caution">
    <text evidence="9">The sequence shown here is derived from an EMBL/GenBank/DDBJ whole genome shotgun (WGS) entry which is preliminary data.</text>
</comment>
<evidence type="ECO:0000256" key="5">
    <source>
        <dbReference type="ARBA" id="ARBA00023136"/>
    </source>
</evidence>
<feature type="transmembrane region" description="Helical" evidence="7">
    <location>
        <begin position="137"/>
        <end position="158"/>
    </location>
</feature>
<evidence type="ECO:0000256" key="6">
    <source>
        <dbReference type="ARBA" id="ARBA00043993"/>
    </source>
</evidence>
<keyword evidence="5 7" id="KW-0472">Membrane</keyword>
<dbReference type="Pfam" id="PF13515">
    <property type="entry name" value="FUSC_2"/>
    <property type="match status" value="1"/>
</dbReference>
<organism evidence="9 10">
    <name type="scientific">Dokdonella fugitiva</name>
    <dbReference type="NCBI Taxonomy" id="328517"/>
    <lineage>
        <taxon>Bacteria</taxon>
        <taxon>Pseudomonadati</taxon>
        <taxon>Pseudomonadota</taxon>
        <taxon>Gammaproteobacteria</taxon>
        <taxon>Lysobacterales</taxon>
        <taxon>Rhodanobacteraceae</taxon>
        <taxon>Dokdonella</taxon>
    </lineage>
</organism>
<dbReference type="Proteomes" id="UP000550401">
    <property type="component" value="Unassembled WGS sequence"/>
</dbReference>
<feature type="transmembrane region" description="Helical" evidence="7">
    <location>
        <begin position="67"/>
        <end position="84"/>
    </location>
</feature>
<gene>
    <name evidence="9" type="ORF">FHW12_002141</name>
</gene>
<evidence type="ECO:0000256" key="4">
    <source>
        <dbReference type="ARBA" id="ARBA00022989"/>
    </source>
</evidence>